<dbReference type="Pfam" id="PF00126">
    <property type="entry name" value="HTH_1"/>
    <property type="match status" value="1"/>
</dbReference>
<dbReference type="InterPro" id="IPR058163">
    <property type="entry name" value="LysR-type_TF_proteobact-type"/>
</dbReference>
<evidence type="ECO:0000256" key="1">
    <source>
        <dbReference type="ARBA" id="ARBA00009437"/>
    </source>
</evidence>
<proteinExistence type="inferred from homology"/>
<dbReference type="InterPro" id="IPR036390">
    <property type="entry name" value="WH_DNA-bd_sf"/>
</dbReference>
<evidence type="ECO:0000259" key="5">
    <source>
        <dbReference type="PROSITE" id="PS50931"/>
    </source>
</evidence>
<dbReference type="AlphaFoldDB" id="A0A840BMU0"/>
<accession>A0A840BMU0</accession>
<dbReference type="SUPFAM" id="SSF53850">
    <property type="entry name" value="Periplasmic binding protein-like II"/>
    <property type="match status" value="1"/>
</dbReference>
<evidence type="ECO:0000313" key="7">
    <source>
        <dbReference type="Proteomes" id="UP000561045"/>
    </source>
</evidence>
<sequence>MLPDANDLLLFARVAECGSFSRAAERVGLPKSTVSRRISALETLLGERVLTRTTRRLALTDFGMDLLDHARRLAEEVDAAGAMAEHRQSEPSGRLRVSMPADFAALLLDETLVAFAARFPAIALDLDLSPRRVDLIGENFDLAIRMGDLPSDATLVARRVIDVRPALFAAPAYIARMGTPDNPSALAQHQAVRLLMQSGDAARWTLERGAERWEGEPPGQIAANSMGLLIGLAVKGAGIALLSQQFVAGHVARGELVRVLPEWAPPPITAWTVMPSRRLTPAKTRAFLQAIDDTLARLPPCEPGASSRCL</sequence>
<reference evidence="6 7" key="1">
    <citation type="submission" date="2020-08" db="EMBL/GenBank/DDBJ databases">
        <title>Genomic Encyclopedia of Type Strains, Phase IV (KMG-IV): sequencing the most valuable type-strain genomes for metagenomic binning, comparative biology and taxonomic classification.</title>
        <authorList>
            <person name="Goeker M."/>
        </authorList>
    </citation>
    <scope>NUCLEOTIDE SEQUENCE [LARGE SCALE GENOMIC DNA]</scope>
    <source>
        <strain evidence="6 7">DSM 106739</strain>
    </source>
</reference>
<keyword evidence="4" id="KW-0804">Transcription</keyword>
<comment type="caution">
    <text evidence="6">The sequence shown here is derived from an EMBL/GenBank/DDBJ whole genome shotgun (WGS) entry which is preliminary data.</text>
</comment>
<keyword evidence="3 6" id="KW-0238">DNA-binding</keyword>
<gene>
    <name evidence="6" type="ORF">GGR36_002137</name>
</gene>
<evidence type="ECO:0000313" key="6">
    <source>
        <dbReference type="EMBL" id="MBB4012829.1"/>
    </source>
</evidence>
<dbReference type="InterPro" id="IPR000847">
    <property type="entry name" value="LysR_HTH_N"/>
</dbReference>
<dbReference type="InterPro" id="IPR005119">
    <property type="entry name" value="LysR_subst-bd"/>
</dbReference>
<dbReference type="GO" id="GO:0003677">
    <property type="term" value="F:DNA binding"/>
    <property type="evidence" value="ECO:0007669"/>
    <property type="project" value="UniProtKB-KW"/>
</dbReference>
<feature type="domain" description="HTH lysR-type" evidence="5">
    <location>
        <begin position="3"/>
        <end position="60"/>
    </location>
</feature>
<evidence type="ECO:0000256" key="3">
    <source>
        <dbReference type="ARBA" id="ARBA00023125"/>
    </source>
</evidence>
<dbReference type="PROSITE" id="PS50931">
    <property type="entry name" value="HTH_LYSR"/>
    <property type="match status" value="1"/>
</dbReference>
<protein>
    <submittedName>
        <fullName evidence="6">DNA-binding transcriptional LysR family regulator</fullName>
    </submittedName>
</protein>
<dbReference type="Gene3D" id="3.40.190.290">
    <property type="match status" value="1"/>
</dbReference>
<evidence type="ECO:0000256" key="4">
    <source>
        <dbReference type="ARBA" id="ARBA00023163"/>
    </source>
</evidence>
<dbReference type="Gene3D" id="1.10.10.10">
    <property type="entry name" value="Winged helix-like DNA-binding domain superfamily/Winged helix DNA-binding domain"/>
    <property type="match status" value="1"/>
</dbReference>
<name>A0A840BMU0_9RHOO</name>
<comment type="similarity">
    <text evidence="1">Belongs to the LysR transcriptional regulatory family.</text>
</comment>
<dbReference type="CDD" id="cd08422">
    <property type="entry name" value="PBP2_CrgA_like"/>
    <property type="match status" value="1"/>
</dbReference>
<dbReference type="RefSeq" id="WP_183634606.1">
    <property type="nucleotide sequence ID" value="NZ_BAABLE010000011.1"/>
</dbReference>
<dbReference type="GO" id="GO:0003700">
    <property type="term" value="F:DNA-binding transcription factor activity"/>
    <property type="evidence" value="ECO:0007669"/>
    <property type="project" value="InterPro"/>
</dbReference>
<dbReference type="Pfam" id="PF03466">
    <property type="entry name" value="LysR_substrate"/>
    <property type="match status" value="1"/>
</dbReference>
<keyword evidence="2" id="KW-0805">Transcription regulation</keyword>
<dbReference type="EMBL" id="JACIET010000001">
    <property type="protein sequence ID" value="MBB4012829.1"/>
    <property type="molecule type" value="Genomic_DNA"/>
</dbReference>
<organism evidence="6 7">
    <name type="scientific">Niveibacterium umoris</name>
    <dbReference type="NCBI Taxonomy" id="1193620"/>
    <lineage>
        <taxon>Bacteria</taxon>
        <taxon>Pseudomonadati</taxon>
        <taxon>Pseudomonadota</taxon>
        <taxon>Betaproteobacteria</taxon>
        <taxon>Rhodocyclales</taxon>
        <taxon>Rhodocyclaceae</taxon>
        <taxon>Niveibacterium</taxon>
    </lineage>
</organism>
<dbReference type="PANTHER" id="PTHR30537">
    <property type="entry name" value="HTH-TYPE TRANSCRIPTIONAL REGULATOR"/>
    <property type="match status" value="1"/>
</dbReference>
<evidence type="ECO:0000256" key="2">
    <source>
        <dbReference type="ARBA" id="ARBA00023015"/>
    </source>
</evidence>
<dbReference type="PANTHER" id="PTHR30537:SF5">
    <property type="entry name" value="HTH-TYPE TRANSCRIPTIONAL ACTIVATOR TTDR-RELATED"/>
    <property type="match status" value="1"/>
</dbReference>
<dbReference type="InterPro" id="IPR036388">
    <property type="entry name" value="WH-like_DNA-bd_sf"/>
</dbReference>
<dbReference type="Proteomes" id="UP000561045">
    <property type="component" value="Unassembled WGS sequence"/>
</dbReference>
<keyword evidence="7" id="KW-1185">Reference proteome</keyword>
<dbReference type="FunFam" id="1.10.10.10:FF:000001">
    <property type="entry name" value="LysR family transcriptional regulator"/>
    <property type="match status" value="1"/>
</dbReference>
<dbReference type="SUPFAM" id="SSF46785">
    <property type="entry name" value="Winged helix' DNA-binding domain"/>
    <property type="match status" value="1"/>
</dbReference>